<reference evidence="1 2" key="1">
    <citation type="submission" date="2013-07" db="EMBL/GenBank/DDBJ databases">
        <title>Comparative Genomic and Metabolomic Analysis of Twelve Strains of Pseudoalteromonas luteoviolacea.</title>
        <authorList>
            <person name="Vynne N.G."/>
            <person name="Mansson M."/>
            <person name="Gram L."/>
        </authorList>
    </citation>
    <scope>NUCLEOTIDE SEQUENCE [LARGE SCALE GENOMIC DNA]</scope>
    <source>
        <strain evidence="1 2">S4060-1</strain>
    </source>
</reference>
<evidence type="ECO:0000313" key="2">
    <source>
        <dbReference type="Proteomes" id="UP000076661"/>
    </source>
</evidence>
<name>A0A167P8V8_9GAMM</name>
<dbReference type="EMBL" id="AUXX01000003">
    <property type="protein sequence ID" value="KZN69781.1"/>
    <property type="molecule type" value="Genomic_DNA"/>
</dbReference>
<protein>
    <submittedName>
        <fullName evidence="1">Uncharacterized protein</fullName>
    </submittedName>
</protein>
<dbReference type="PATRIC" id="fig|1365257.3.peg.337"/>
<evidence type="ECO:0000313" key="1">
    <source>
        <dbReference type="EMBL" id="KZN69781.1"/>
    </source>
</evidence>
<organism evidence="1 2">
    <name type="scientific">Pseudoalteromonas luteoviolacea S4060-1</name>
    <dbReference type="NCBI Taxonomy" id="1365257"/>
    <lineage>
        <taxon>Bacteria</taxon>
        <taxon>Pseudomonadati</taxon>
        <taxon>Pseudomonadota</taxon>
        <taxon>Gammaproteobacteria</taxon>
        <taxon>Alteromonadales</taxon>
        <taxon>Pseudoalteromonadaceae</taxon>
        <taxon>Pseudoalteromonas</taxon>
    </lineage>
</organism>
<gene>
    <name evidence="1" type="ORF">N478_09800</name>
</gene>
<dbReference type="AlphaFoldDB" id="A0A167P8V8"/>
<dbReference type="RefSeq" id="WP_063379721.1">
    <property type="nucleotide sequence ID" value="NZ_AUXX01000003.1"/>
</dbReference>
<dbReference type="Proteomes" id="UP000076661">
    <property type="component" value="Unassembled WGS sequence"/>
</dbReference>
<proteinExistence type="predicted"/>
<accession>A0A167P8V8</accession>
<sequence>MKKIGETFRSAEIPSQLWDIYQEVYFSPLNATHHYLNGAIISLWNPHGTPMNMQQNNFLAKKHISLISRQNKSLKYLYGGNADMSYRELSVSIEASLARAQKIALRCRQNAFYYVQQGQITLYNSTQLEQHCQLSTHFLSRLCRSTLPQSNAAICR</sequence>
<comment type="caution">
    <text evidence="1">The sequence shown here is derived from an EMBL/GenBank/DDBJ whole genome shotgun (WGS) entry which is preliminary data.</text>
</comment>